<protein>
    <submittedName>
        <fullName evidence="1">Uncharacterized protein</fullName>
    </submittedName>
</protein>
<proteinExistence type="predicted"/>
<keyword evidence="2" id="KW-1185">Reference proteome</keyword>
<evidence type="ECO:0000313" key="2">
    <source>
        <dbReference type="Proteomes" id="UP000076727"/>
    </source>
</evidence>
<accession>A0A165P1C7</accession>
<dbReference type="OrthoDB" id="2811492at2759"/>
<evidence type="ECO:0000313" key="1">
    <source>
        <dbReference type="EMBL" id="KZT67639.1"/>
    </source>
</evidence>
<dbReference type="EMBL" id="KV429074">
    <property type="protein sequence ID" value="KZT67639.1"/>
    <property type="molecule type" value="Genomic_DNA"/>
</dbReference>
<dbReference type="Proteomes" id="UP000076727">
    <property type="component" value="Unassembled WGS sequence"/>
</dbReference>
<dbReference type="AlphaFoldDB" id="A0A165P1C7"/>
<name>A0A165P1C7_9APHY</name>
<organism evidence="1 2">
    <name type="scientific">Daedalea quercina L-15889</name>
    <dbReference type="NCBI Taxonomy" id="1314783"/>
    <lineage>
        <taxon>Eukaryota</taxon>
        <taxon>Fungi</taxon>
        <taxon>Dikarya</taxon>
        <taxon>Basidiomycota</taxon>
        <taxon>Agaricomycotina</taxon>
        <taxon>Agaricomycetes</taxon>
        <taxon>Polyporales</taxon>
        <taxon>Fomitopsis</taxon>
    </lineage>
</organism>
<reference evidence="1 2" key="1">
    <citation type="journal article" date="2016" name="Mol. Biol. Evol.">
        <title>Comparative Genomics of Early-Diverging Mushroom-Forming Fungi Provides Insights into the Origins of Lignocellulose Decay Capabilities.</title>
        <authorList>
            <person name="Nagy L.G."/>
            <person name="Riley R."/>
            <person name="Tritt A."/>
            <person name="Adam C."/>
            <person name="Daum C."/>
            <person name="Floudas D."/>
            <person name="Sun H."/>
            <person name="Yadav J.S."/>
            <person name="Pangilinan J."/>
            <person name="Larsson K.H."/>
            <person name="Matsuura K."/>
            <person name="Barry K."/>
            <person name="Labutti K."/>
            <person name="Kuo R."/>
            <person name="Ohm R.A."/>
            <person name="Bhattacharya S.S."/>
            <person name="Shirouzu T."/>
            <person name="Yoshinaga Y."/>
            <person name="Martin F.M."/>
            <person name="Grigoriev I.V."/>
            <person name="Hibbett D.S."/>
        </authorList>
    </citation>
    <scope>NUCLEOTIDE SEQUENCE [LARGE SCALE GENOMIC DNA]</scope>
    <source>
        <strain evidence="1 2">L-15889</strain>
    </source>
</reference>
<gene>
    <name evidence="1" type="ORF">DAEQUDRAFT_767001</name>
</gene>
<sequence length="240" mass="27507">MPHLDPTSEAYAARYYRLLDVLKTEGLVEPRYDVNSPGEWLAWAHGVRWMICFLFESRSRAILLANDMLPAPRSFPEIDELMCYLNEVFHRDGNQGDILGSAYPTIAWSETLVLLKQVNQAERRPLANPQYQRESLILSDFRQLPNNLESMGQAIHNIAVNQRCMHGTLVGLLKSLLECVNTDCGFDASPSHVLNECNDPEEKVSVDRFLDKVWFDYCKRLSLFATLLVREQTLNNITKC</sequence>